<evidence type="ECO:0000313" key="1">
    <source>
        <dbReference type="EMBL" id="MCW6034859.1"/>
    </source>
</evidence>
<dbReference type="Pfam" id="PF01547">
    <property type="entry name" value="SBP_bac_1"/>
    <property type="match status" value="1"/>
</dbReference>
<dbReference type="RefSeq" id="WP_407809772.1">
    <property type="nucleotide sequence ID" value="NZ_JAIHOM010000003.1"/>
</dbReference>
<protein>
    <submittedName>
        <fullName evidence="1">Sugar ABC transporter substrate-binding protein</fullName>
    </submittedName>
</protein>
<keyword evidence="2" id="KW-1185">Reference proteome</keyword>
<dbReference type="InterPro" id="IPR050490">
    <property type="entry name" value="Bact_solute-bd_prot1"/>
</dbReference>
<dbReference type="Gene3D" id="3.40.190.10">
    <property type="entry name" value="Periplasmic binding protein-like II"/>
    <property type="match status" value="1"/>
</dbReference>
<name>A0ABT3L031_9CYAN</name>
<dbReference type="SUPFAM" id="SSF53850">
    <property type="entry name" value="Periplasmic binding protein-like II"/>
    <property type="match status" value="1"/>
</dbReference>
<organism evidence="1 2">
    <name type="scientific">Spirulina subsalsa FACHB-351</name>
    <dbReference type="NCBI Taxonomy" id="234711"/>
    <lineage>
        <taxon>Bacteria</taxon>
        <taxon>Bacillati</taxon>
        <taxon>Cyanobacteriota</taxon>
        <taxon>Cyanophyceae</taxon>
        <taxon>Spirulinales</taxon>
        <taxon>Spirulinaceae</taxon>
        <taxon>Spirulina</taxon>
    </lineage>
</organism>
<gene>
    <name evidence="1" type="ORF">K4A83_01025</name>
</gene>
<accession>A0ABT3L031</accession>
<dbReference type="Proteomes" id="UP001526426">
    <property type="component" value="Unassembled WGS sequence"/>
</dbReference>
<dbReference type="PROSITE" id="PS51257">
    <property type="entry name" value="PROKAR_LIPOPROTEIN"/>
    <property type="match status" value="1"/>
</dbReference>
<reference evidence="1 2" key="1">
    <citation type="submission" date="2021-08" db="EMBL/GenBank/DDBJ databases">
        <title>Draft genome sequence of Spirulina subsalsa with high tolerance to salinity and hype-accumulation of phycocyanin.</title>
        <authorList>
            <person name="Pei H."/>
            <person name="Jiang L."/>
        </authorList>
    </citation>
    <scope>NUCLEOTIDE SEQUENCE [LARGE SCALE GENOMIC DNA]</scope>
    <source>
        <strain evidence="1 2">FACHB-351</strain>
    </source>
</reference>
<sequence>MNKWSKWFRLGLFALLGIGVSWLVSCSRPAATSGTEIEFWTMQLQPQFTAYFEGLIEEFEAENPGVKVRWVDVPWEAMESKILTSVAANTAPDVVNLNPKFASQLASREAWLNLDEQLSEDDQRLYLPKIWQASTLNGKTFGLPWYLTTQVTIYNRALLEAAGIENPPQTYEDLARVARQVKDRTGKFTLFVTLIPEDSGAVLESLVKMGVMLVDESGKAAFNSPEGVAAFEYWVNLYREGLLPPEILTRGHRYGIDLYQTGEAALVATGPQFLNAIATNAPDIAQVSGVAPEITGETGKKNVAVMNLTIPRTTRHPEEAVKFALFVTNSQNQLAFAQEAKVLPSTQEAVAEFIEVLESSSELSPQEEAVLVGAKQLQDAEVLIPVMDNLNVLQRAIYENLQAAMLGQKTVEQALADAAQQWDQAQS</sequence>
<dbReference type="PANTHER" id="PTHR43649">
    <property type="entry name" value="ARABINOSE-BINDING PROTEIN-RELATED"/>
    <property type="match status" value="1"/>
</dbReference>
<proteinExistence type="predicted"/>
<dbReference type="InterPro" id="IPR006059">
    <property type="entry name" value="SBP"/>
</dbReference>
<dbReference type="PANTHER" id="PTHR43649:SF12">
    <property type="entry name" value="DIACETYLCHITOBIOSE BINDING PROTEIN DASA"/>
    <property type="match status" value="1"/>
</dbReference>
<dbReference type="CDD" id="cd13585">
    <property type="entry name" value="PBP2_TMBP_like"/>
    <property type="match status" value="1"/>
</dbReference>
<evidence type="ECO:0000313" key="2">
    <source>
        <dbReference type="Proteomes" id="UP001526426"/>
    </source>
</evidence>
<dbReference type="EMBL" id="JAIHOM010000003">
    <property type="protein sequence ID" value="MCW6034859.1"/>
    <property type="molecule type" value="Genomic_DNA"/>
</dbReference>
<comment type="caution">
    <text evidence="1">The sequence shown here is derived from an EMBL/GenBank/DDBJ whole genome shotgun (WGS) entry which is preliminary data.</text>
</comment>